<dbReference type="Proteomes" id="UP001501074">
    <property type="component" value="Unassembled WGS sequence"/>
</dbReference>
<organism evidence="1 2">
    <name type="scientific">Kineosporia mesophila</name>
    <dbReference type="NCBI Taxonomy" id="566012"/>
    <lineage>
        <taxon>Bacteria</taxon>
        <taxon>Bacillati</taxon>
        <taxon>Actinomycetota</taxon>
        <taxon>Actinomycetes</taxon>
        <taxon>Kineosporiales</taxon>
        <taxon>Kineosporiaceae</taxon>
        <taxon>Kineosporia</taxon>
    </lineage>
</organism>
<sequence>MVSGGTVKAAVAAGVGRVGTVRPSDLAARGETTMVTAVAAATVITPETSS</sequence>
<dbReference type="RefSeq" id="WP_231489458.1">
    <property type="nucleotide sequence ID" value="NZ_BAAAZO010000001.1"/>
</dbReference>
<accession>A0ABP6YYQ4</accession>
<proteinExistence type="predicted"/>
<keyword evidence="2" id="KW-1185">Reference proteome</keyword>
<gene>
    <name evidence="1" type="ORF">GCM10022223_05620</name>
</gene>
<name>A0ABP6YYQ4_9ACTN</name>
<comment type="caution">
    <text evidence="1">The sequence shown here is derived from an EMBL/GenBank/DDBJ whole genome shotgun (WGS) entry which is preliminary data.</text>
</comment>
<evidence type="ECO:0000313" key="2">
    <source>
        <dbReference type="Proteomes" id="UP001501074"/>
    </source>
</evidence>
<evidence type="ECO:0000313" key="1">
    <source>
        <dbReference type="EMBL" id="GAA3593583.1"/>
    </source>
</evidence>
<dbReference type="EMBL" id="BAAAZO010000001">
    <property type="protein sequence ID" value="GAA3593583.1"/>
    <property type="molecule type" value="Genomic_DNA"/>
</dbReference>
<protein>
    <submittedName>
        <fullName evidence="1">Uncharacterized protein</fullName>
    </submittedName>
</protein>
<reference evidence="2" key="1">
    <citation type="journal article" date="2019" name="Int. J. Syst. Evol. Microbiol.">
        <title>The Global Catalogue of Microorganisms (GCM) 10K type strain sequencing project: providing services to taxonomists for standard genome sequencing and annotation.</title>
        <authorList>
            <consortium name="The Broad Institute Genomics Platform"/>
            <consortium name="The Broad Institute Genome Sequencing Center for Infectious Disease"/>
            <person name="Wu L."/>
            <person name="Ma J."/>
        </authorList>
    </citation>
    <scope>NUCLEOTIDE SEQUENCE [LARGE SCALE GENOMIC DNA]</scope>
    <source>
        <strain evidence="2">JCM 16902</strain>
    </source>
</reference>